<dbReference type="Gene3D" id="1.20.1280.50">
    <property type="match status" value="1"/>
</dbReference>
<comment type="caution">
    <text evidence="3">The sequence shown here is derived from an EMBL/GenBank/DDBJ whole genome shotgun (WGS) entry which is preliminary data.</text>
</comment>
<dbReference type="PROSITE" id="PS50181">
    <property type="entry name" value="FBOX"/>
    <property type="match status" value="1"/>
</dbReference>
<dbReference type="SUPFAM" id="SSF81383">
    <property type="entry name" value="F-box domain"/>
    <property type="match status" value="1"/>
</dbReference>
<dbReference type="EMBL" id="JAJSOF020000015">
    <property type="protein sequence ID" value="KAJ4442125.1"/>
    <property type="molecule type" value="Genomic_DNA"/>
</dbReference>
<evidence type="ECO:0000313" key="4">
    <source>
        <dbReference type="Proteomes" id="UP001148838"/>
    </source>
</evidence>
<reference evidence="3 4" key="1">
    <citation type="journal article" date="2022" name="Allergy">
        <title>Genome assembly and annotation of Periplaneta americana reveal a comprehensive cockroach allergen profile.</title>
        <authorList>
            <person name="Wang L."/>
            <person name="Xiong Q."/>
            <person name="Saelim N."/>
            <person name="Wang L."/>
            <person name="Nong W."/>
            <person name="Wan A.T."/>
            <person name="Shi M."/>
            <person name="Liu X."/>
            <person name="Cao Q."/>
            <person name="Hui J.H.L."/>
            <person name="Sookrung N."/>
            <person name="Leung T.F."/>
            <person name="Tungtrongchitr A."/>
            <person name="Tsui S.K.W."/>
        </authorList>
    </citation>
    <scope>NUCLEOTIDE SEQUENCE [LARGE SCALE GENOMIC DNA]</scope>
    <source>
        <strain evidence="3">PWHHKU_190912</strain>
    </source>
</reference>
<dbReference type="Pfam" id="PF00400">
    <property type="entry name" value="WD40"/>
    <property type="match status" value="2"/>
</dbReference>
<dbReference type="InterPro" id="IPR001680">
    <property type="entry name" value="WD40_rpt"/>
</dbReference>
<name>A0ABQ8T8W1_PERAM</name>
<dbReference type="PANTHER" id="PTHR14381">
    <property type="entry name" value="DACTYLIN"/>
    <property type="match status" value="1"/>
</dbReference>
<dbReference type="InterPro" id="IPR052301">
    <property type="entry name" value="SCF_F-box/WD-repeat"/>
</dbReference>
<dbReference type="InterPro" id="IPR001810">
    <property type="entry name" value="F-box_dom"/>
</dbReference>
<gene>
    <name evidence="3" type="ORF">ANN_11991</name>
</gene>
<dbReference type="InterPro" id="IPR036047">
    <property type="entry name" value="F-box-like_dom_sf"/>
</dbReference>
<accession>A0ABQ8T8W1</accession>
<feature type="non-terminal residue" evidence="3">
    <location>
        <position position="1"/>
    </location>
</feature>
<dbReference type="InterPro" id="IPR015943">
    <property type="entry name" value="WD40/YVTN_repeat-like_dom_sf"/>
</dbReference>
<dbReference type="InterPro" id="IPR036322">
    <property type="entry name" value="WD40_repeat_dom_sf"/>
</dbReference>
<dbReference type="Gene3D" id="2.130.10.10">
    <property type="entry name" value="YVTN repeat-like/Quinoprotein amine dehydrogenase"/>
    <property type="match status" value="1"/>
</dbReference>
<feature type="domain" description="F-box" evidence="2">
    <location>
        <begin position="12"/>
        <end position="57"/>
    </location>
</feature>
<feature type="repeat" description="WD" evidence="1">
    <location>
        <begin position="186"/>
        <end position="225"/>
    </location>
</feature>
<organism evidence="3 4">
    <name type="scientific">Periplaneta americana</name>
    <name type="common">American cockroach</name>
    <name type="synonym">Blatta americana</name>
    <dbReference type="NCBI Taxonomy" id="6978"/>
    <lineage>
        <taxon>Eukaryota</taxon>
        <taxon>Metazoa</taxon>
        <taxon>Ecdysozoa</taxon>
        <taxon>Arthropoda</taxon>
        <taxon>Hexapoda</taxon>
        <taxon>Insecta</taxon>
        <taxon>Pterygota</taxon>
        <taxon>Neoptera</taxon>
        <taxon>Polyneoptera</taxon>
        <taxon>Dictyoptera</taxon>
        <taxon>Blattodea</taxon>
        <taxon>Blattoidea</taxon>
        <taxon>Blattidae</taxon>
        <taxon>Blattinae</taxon>
        <taxon>Periplaneta</taxon>
    </lineage>
</organism>
<dbReference type="SUPFAM" id="SSF50978">
    <property type="entry name" value="WD40 repeat-like"/>
    <property type="match status" value="1"/>
</dbReference>
<sequence length="407" mass="45796">ITMSLGRGEEKSLLLEDLPTEVLLVIFKYCTLKTLGNICQTCQRLNSVVNDFIWYGRSQKALVTNQISADIKNRSSHLLSAGTKCRIAYNWVRGRYSEKIYHPFKTKHLPWLVLERDRLWLSKGKYIRAFQRKSTGLVQSSSLFLKGHSDDVCRFVSVDGLIVSGGRDGSICGWSSDSGRLQFCHSGSHRADIVTVDMCNGIVVSGSHDKSVKVWGVSEQDVLCPRLSIDVGDRIWSIALRSQGDLCCVGSAGHQRIPPLHLFDMERGCEVVQLEHNTKAGAGMLDIHWESPNEFLSGGYDTYLGLWDVRTGCKQLTWEDPYDSVIYSLASDNMYTMFCGMALHGRVHLWDKRHRRTVGKYFMSARHSSPVYGVAFDPCNLFAVLDQSLHVLDFSVFKTTPGIRNCP</sequence>
<evidence type="ECO:0000259" key="2">
    <source>
        <dbReference type="PROSITE" id="PS50181"/>
    </source>
</evidence>
<dbReference type="SMART" id="SM00256">
    <property type="entry name" value="FBOX"/>
    <property type="match status" value="1"/>
</dbReference>
<evidence type="ECO:0000313" key="3">
    <source>
        <dbReference type="EMBL" id="KAJ4442125.1"/>
    </source>
</evidence>
<dbReference type="Pfam" id="PF12937">
    <property type="entry name" value="F-box-like"/>
    <property type="match status" value="1"/>
</dbReference>
<evidence type="ECO:0000256" key="1">
    <source>
        <dbReference type="PROSITE-ProRule" id="PRU00221"/>
    </source>
</evidence>
<dbReference type="PANTHER" id="PTHR14381:SF1">
    <property type="entry name" value="F-BOX_WD REPEAT-CONTAINING PROTEIN 4"/>
    <property type="match status" value="1"/>
</dbReference>
<protein>
    <recommendedName>
        <fullName evidence="2">F-box domain-containing protein</fullName>
    </recommendedName>
</protein>
<keyword evidence="1" id="KW-0853">WD repeat</keyword>
<dbReference type="Proteomes" id="UP001148838">
    <property type="component" value="Unassembled WGS sequence"/>
</dbReference>
<keyword evidence="4" id="KW-1185">Reference proteome</keyword>
<proteinExistence type="predicted"/>
<dbReference type="PROSITE" id="PS50082">
    <property type="entry name" value="WD_REPEATS_2"/>
    <property type="match status" value="1"/>
</dbReference>
<dbReference type="SMART" id="SM00320">
    <property type="entry name" value="WD40"/>
    <property type="match status" value="6"/>
</dbReference>